<name>A0A6F8Z080_9ACTN</name>
<feature type="domain" description="PucR C-terminal helix-turn-helix" evidence="1">
    <location>
        <begin position="337"/>
        <end position="393"/>
    </location>
</feature>
<dbReference type="InterPro" id="IPR042070">
    <property type="entry name" value="PucR_C-HTH_sf"/>
</dbReference>
<evidence type="ECO:0000259" key="1">
    <source>
        <dbReference type="Pfam" id="PF13556"/>
    </source>
</evidence>
<reference evidence="3 4" key="2">
    <citation type="submission" date="2020-03" db="EMBL/GenBank/DDBJ databases">
        <authorList>
            <person name="Ichikawa N."/>
            <person name="Kimura A."/>
            <person name="Kitahashi Y."/>
            <person name="Uohara A."/>
        </authorList>
    </citation>
    <scope>NUCLEOTIDE SEQUENCE [LARGE SCALE GENOMIC DNA]</scope>
    <source>
        <strain evidence="3 4">NBRC 105367</strain>
    </source>
</reference>
<dbReference type="Proteomes" id="UP000503011">
    <property type="component" value="Chromosome"/>
</dbReference>
<evidence type="ECO:0000313" key="3">
    <source>
        <dbReference type="EMBL" id="BCB91752.1"/>
    </source>
</evidence>
<keyword evidence="4" id="KW-1185">Reference proteome</keyword>
<evidence type="ECO:0000259" key="2">
    <source>
        <dbReference type="Pfam" id="PF14361"/>
    </source>
</evidence>
<dbReference type="Gene3D" id="1.10.10.2840">
    <property type="entry name" value="PucR C-terminal helix-turn-helix domain"/>
    <property type="match status" value="1"/>
</dbReference>
<dbReference type="Pfam" id="PF14361">
    <property type="entry name" value="RsbRD_N"/>
    <property type="match status" value="1"/>
</dbReference>
<reference evidence="3 4" key="1">
    <citation type="submission" date="2020-03" db="EMBL/GenBank/DDBJ databases">
        <title>Whole genome shotgun sequence of Phytohabitans suffuscus NBRC 105367.</title>
        <authorList>
            <person name="Komaki H."/>
            <person name="Tamura T."/>
        </authorList>
    </citation>
    <scope>NUCLEOTIDE SEQUENCE [LARGE SCALE GENOMIC DNA]</scope>
    <source>
        <strain evidence="3 4">NBRC 105367</strain>
    </source>
</reference>
<dbReference type="InterPro" id="IPR051448">
    <property type="entry name" value="CdaR-like_regulators"/>
</dbReference>
<dbReference type="Pfam" id="PF13556">
    <property type="entry name" value="HTH_30"/>
    <property type="match status" value="1"/>
</dbReference>
<protein>
    <submittedName>
        <fullName evidence="3">Uncharacterized protein</fullName>
    </submittedName>
</protein>
<dbReference type="PANTHER" id="PTHR33744:SF1">
    <property type="entry name" value="DNA-BINDING TRANSCRIPTIONAL ACTIVATOR ADER"/>
    <property type="match status" value="1"/>
</dbReference>
<dbReference type="AlphaFoldDB" id="A0A6F8Z080"/>
<sequence length="420" mass="45036">MRPTDPPADAASLEALVPALVERLPHLLDEVRRLLSADWPDYAQFLAEEKAEVGAAAEGFVRWLVEFAERHLSEPPGDLVPAPTTPVALFEEIGRVQWREGRDLSELLSAYQVGARVAWQHVAGTALDVGIAPTALAALAEAVFAYVDRLSSASARGYVTEQSESVATRERLRDDLVELLLSDRSDSAVVRAAASRAGWQLPREAAVILVDPDNPVGQAMLSRLDASCLPIRRRQLTGAIVPDPVRPGRRQRLATALHGTGAVIGHPVRPEQLPASVEIAEIALRLSRAGTLTNDPVFVAEHLDAIIVHRDARLLDALRRQCLAPLDGLTPGVRQRLTETLAAWLRHLGDRQAVAAELRIHPQTVRYRMARLHELLGPTLGDPAGRASLTLALGWGLGGGEQAGAASAPGGAAAVDGRVT</sequence>
<dbReference type="EMBL" id="AP022871">
    <property type="protein sequence ID" value="BCB91752.1"/>
    <property type="molecule type" value="Genomic_DNA"/>
</dbReference>
<accession>A0A6F8Z080</accession>
<gene>
    <name evidence="3" type="ORF">Psuf_090650</name>
</gene>
<dbReference type="InterPro" id="IPR025751">
    <property type="entry name" value="RsbRD_N_dom"/>
</dbReference>
<dbReference type="PANTHER" id="PTHR33744">
    <property type="entry name" value="CARBOHYDRATE DIACID REGULATOR"/>
    <property type="match status" value="1"/>
</dbReference>
<dbReference type="KEGG" id="psuu:Psuf_090650"/>
<organism evidence="3 4">
    <name type="scientific">Phytohabitans suffuscus</name>
    <dbReference type="NCBI Taxonomy" id="624315"/>
    <lineage>
        <taxon>Bacteria</taxon>
        <taxon>Bacillati</taxon>
        <taxon>Actinomycetota</taxon>
        <taxon>Actinomycetes</taxon>
        <taxon>Micromonosporales</taxon>
        <taxon>Micromonosporaceae</taxon>
    </lineage>
</organism>
<feature type="domain" description="RsbT co-antagonist protein RsbRD N-terminal" evidence="2">
    <location>
        <begin position="25"/>
        <end position="173"/>
    </location>
</feature>
<dbReference type="RefSeq" id="WP_173165130.1">
    <property type="nucleotide sequence ID" value="NZ_AP022871.1"/>
</dbReference>
<dbReference type="InterPro" id="IPR025736">
    <property type="entry name" value="PucR_C-HTH_dom"/>
</dbReference>
<proteinExistence type="predicted"/>
<evidence type="ECO:0000313" key="4">
    <source>
        <dbReference type="Proteomes" id="UP000503011"/>
    </source>
</evidence>